<comment type="caution">
    <text evidence="2">The sequence shown here is derived from an EMBL/GenBank/DDBJ whole genome shotgun (WGS) entry which is preliminary data.</text>
</comment>
<protein>
    <submittedName>
        <fullName evidence="2">Uncharacterized protein</fullName>
    </submittedName>
</protein>
<gene>
    <name evidence="2" type="ORF">R3P38DRAFT_3504790</name>
</gene>
<accession>A0AAV9Z2S4</accession>
<name>A0AAV9Z2S4_9AGAR</name>
<reference evidence="2 3" key="1">
    <citation type="journal article" date="2024" name="J Genomics">
        <title>Draft genome sequencing and assembly of Favolaschia claudopus CIRM-BRFM 2984 isolated from oak limbs.</title>
        <authorList>
            <person name="Navarro D."/>
            <person name="Drula E."/>
            <person name="Chaduli D."/>
            <person name="Cazenave R."/>
            <person name="Ahrendt S."/>
            <person name="Wang J."/>
            <person name="Lipzen A."/>
            <person name="Daum C."/>
            <person name="Barry K."/>
            <person name="Grigoriev I.V."/>
            <person name="Favel A."/>
            <person name="Rosso M.N."/>
            <person name="Martin F."/>
        </authorList>
    </citation>
    <scope>NUCLEOTIDE SEQUENCE [LARGE SCALE GENOMIC DNA]</scope>
    <source>
        <strain evidence="2 3">CIRM-BRFM 2984</strain>
    </source>
</reference>
<dbReference type="Proteomes" id="UP001362999">
    <property type="component" value="Unassembled WGS sequence"/>
</dbReference>
<dbReference type="AlphaFoldDB" id="A0AAV9Z2S4"/>
<evidence type="ECO:0000256" key="1">
    <source>
        <dbReference type="SAM" id="MobiDB-lite"/>
    </source>
</evidence>
<proteinExistence type="predicted"/>
<sequence length="517" mass="57413">MNGLVLRSIRQRDRPDATSATPIKYDTSPSDATHRAEPTEKSLEYATHLPNATHISGEDIVIRANEALVCRPERPRFGGPPERSEGGEGTGMCVAYQVCRAVAFGIYSYVKELTVDLFAADVLKFIIELIRHTVAPGDYLLPNLQSLSWMASTRKNFPDIDLFLGPRVTSIALVFPGFDEQYLAVLKTISNSRPNLTSIQISFHREDPLSPNIQSSFSNFVCCFQSLNSLILHTATDAGSIIHLGRIPSLERLVLSPADNSSSLAQSPESELFPNLRVFGCTGQSHNLEYLTGLARSWAQSPLRWFDVDIALDTPPPSSSFEALFCALSEHCSHEAFRELSLCISVHPHPALDPTCRAFGRVLAPLLPFFALEDVYIIFPDGYRFSDEDILGLASSWPKLKRLLLLHSSHCSPWQNIAPIWIPTLILNFDATSIPALDGEIVIQSDALMVLNVECCLIRNAEEVARFISSLFPKVSEFGDLMDEDDIEDVEDRGAGFLAQLECHKLWKEVKEILTGR</sequence>
<feature type="region of interest" description="Disordered" evidence="1">
    <location>
        <begin position="1"/>
        <end position="38"/>
    </location>
</feature>
<evidence type="ECO:0000313" key="2">
    <source>
        <dbReference type="EMBL" id="KAK6969233.1"/>
    </source>
</evidence>
<dbReference type="EMBL" id="JAWWNJ010000231">
    <property type="protein sequence ID" value="KAK6969233.1"/>
    <property type="molecule type" value="Genomic_DNA"/>
</dbReference>
<evidence type="ECO:0000313" key="3">
    <source>
        <dbReference type="Proteomes" id="UP001362999"/>
    </source>
</evidence>
<organism evidence="2 3">
    <name type="scientific">Favolaschia claudopus</name>
    <dbReference type="NCBI Taxonomy" id="2862362"/>
    <lineage>
        <taxon>Eukaryota</taxon>
        <taxon>Fungi</taxon>
        <taxon>Dikarya</taxon>
        <taxon>Basidiomycota</taxon>
        <taxon>Agaricomycotina</taxon>
        <taxon>Agaricomycetes</taxon>
        <taxon>Agaricomycetidae</taxon>
        <taxon>Agaricales</taxon>
        <taxon>Marasmiineae</taxon>
        <taxon>Mycenaceae</taxon>
        <taxon>Favolaschia</taxon>
    </lineage>
</organism>
<keyword evidence="3" id="KW-1185">Reference proteome</keyword>